<keyword evidence="2" id="KW-1185">Reference proteome</keyword>
<proteinExistence type="predicted"/>
<protein>
    <submittedName>
        <fullName evidence="1">Uncharacterized protein</fullName>
    </submittedName>
</protein>
<gene>
    <name evidence="1" type="ORF">L6164_025292</name>
</gene>
<evidence type="ECO:0000313" key="2">
    <source>
        <dbReference type="Proteomes" id="UP000828941"/>
    </source>
</evidence>
<dbReference type="Proteomes" id="UP000828941">
    <property type="component" value="Chromosome 10"/>
</dbReference>
<comment type="caution">
    <text evidence="1">The sequence shown here is derived from an EMBL/GenBank/DDBJ whole genome shotgun (WGS) entry which is preliminary data.</text>
</comment>
<evidence type="ECO:0000313" key="1">
    <source>
        <dbReference type="EMBL" id="KAI4317424.1"/>
    </source>
</evidence>
<dbReference type="EMBL" id="CM039435">
    <property type="protein sequence ID" value="KAI4317424.1"/>
    <property type="molecule type" value="Genomic_DNA"/>
</dbReference>
<reference evidence="1 2" key="1">
    <citation type="journal article" date="2022" name="DNA Res.">
        <title>Chromosomal-level genome assembly of the orchid tree Bauhinia variegata (Leguminosae; Cercidoideae) supports the allotetraploid origin hypothesis of Bauhinia.</title>
        <authorList>
            <person name="Zhong Y."/>
            <person name="Chen Y."/>
            <person name="Zheng D."/>
            <person name="Pang J."/>
            <person name="Liu Y."/>
            <person name="Luo S."/>
            <person name="Meng S."/>
            <person name="Qian L."/>
            <person name="Wei D."/>
            <person name="Dai S."/>
            <person name="Zhou R."/>
        </authorList>
    </citation>
    <scope>NUCLEOTIDE SEQUENCE [LARGE SCALE GENOMIC DNA]</scope>
    <source>
        <strain evidence="1">BV-YZ2020</strain>
    </source>
</reference>
<organism evidence="1 2">
    <name type="scientific">Bauhinia variegata</name>
    <name type="common">Purple orchid tree</name>
    <name type="synonym">Phanera variegata</name>
    <dbReference type="NCBI Taxonomy" id="167791"/>
    <lineage>
        <taxon>Eukaryota</taxon>
        <taxon>Viridiplantae</taxon>
        <taxon>Streptophyta</taxon>
        <taxon>Embryophyta</taxon>
        <taxon>Tracheophyta</taxon>
        <taxon>Spermatophyta</taxon>
        <taxon>Magnoliopsida</taxon>
        <taxon>eudicotyledons</taxon>
        <taxon>Gunneridae</taxon>
        <taxon>Pentapetalae</taxon>
        <taxon>rosids</taxon>
        <taxon>fabids</taxon>
        <taxon>Fabales</taxon>
        <taxon>Fabaceae</taxon>
        <taxon>Cercidoideae</taxon>
        <taxon>Cercideae</taxon>
        <taxon>Bauhiniinae</taxon>
        <taxon>Bauhinia</taxon>
    </lineage>
</organism>
<name>A0ACB9M1X1_BAUVA</name>
<sequence>MDSKYSTENVVGKAYPHISDEDGCLLAMLLANGHVVPAVLNAAIELNLFGIIANATPPCLSVTEIVSQLPNQYPDLASRLEQYRLRTSLIVIGSLVGGLIFCHIWQGSSGMKTTLWNKLTSDCLIAALLKKH</sequence>
<accession>A0ACB9M1X1</accession>